<sequence length="184" mass="21583">SEGIHLLEHILLRPTAEEKKFGIYILDQSGNRMLGSDKTFTFEERVKITGQLQTYLKEFDKYSVEITSSKDFEIQLSIEELDLKFVSIHADESVEATHEALEKLYEFLIDKRNIVDYNHKIGFFIKNSEESPRIPENFYSYRMSVFFPDWTARFDNPEFKSIAEEVVFKQQPASVALSTHWLDI</sequence>
<accession>A0A2T4D610</accession>
<name>A0A2T4D610_9BACT</name>
<feature type="non-terminal residue" evidence="1">
    <location>
        <position position="184"/>
    </location>
</feature>
<evidence type="ECO:0000313" key="1">
    <source>
        <dbReference type="EMBL" id="PTB89188.1"/>
    </source>
</evidence>
<gene>
    <name evidence="1" type="ORF">C9994_17545</name>
</gene>
<feature type="non-terminal residue" evidence="1">
    <location>
        <position position="1"/>
    </location>
</feature>
<dbReference type="AlphaFoldDB" id="A0A2T4D610"/>
<organism evidence="1 2">
    <name type="scientific">Marivirga lumbricoides</name>
    <dbReference type="NCBI Taxonomy" id="1046115"/>
    <lineage>
        <taxon>Bacteria</taxon>
        <taxon>Pseudomonadati</taxon>
        <taxon>Bacteroidota</taxon>
        <taxon>Cytophagia</taxon>
        <taxon>Cytophagales</taxon>
        <taxon>Marivirgaceae</taxon>
        <taxon>Marivirga</taxon>
    </lineage>
</organism>
<dbReference type="Proteomes" id="UP000240608">
    <property type="component" value="Unassembled WGS sequence"/>
</dbReference>
<proteinExistence type="predicted"/>
<reference evidence="1 2" key="1">
    <citation type="submission" date="2018-03" db="EMBL/GenBank/DDBJ databases">
        <title>Cross-interface Injection: A General Nanoliter Liquid Handling Method Applied to Single Cells Genome Amplification Automated Nanoliter Liquid Handling Applied to Single Cell Multiple Displacement Amplification.</title>
        <authorList>
            <person name="Yun J."/>
            <person name="Xu P."/>
            <person name="Xu J."/>
            <person name="Dai X."/>
            <person name="Wang Y."/>
            <person name="Zheng X."/>
            <person name="Cao C."/>
            <person name="Yi Q."/>
            <person name="Zhu Y."/>
            <person name="Wang L."/>
            <person name="Dong Z."/>
            <person name="Huang Y."/>
            <person name="Huang L."/>
            <person name="Du W."/>
        </authorList>
    </citation>
    <scope>NUCLEOTIDE SEQUENCE [LARGE SCALE GENOMIC DNA]</scope>
    <source>
        <strain evidence="1 2">Z-D1-2</strain>
    </source>
</reference>
<protein>
    <submittedName>
        <fullName evidence="1">Uncharacterized protein</fullName>
    </submittedName>
</protein>
<comment type="caution">
    <text evidence="1">The sequence shown here is derived from an EMBL/GenBank/DDBJ whole genome shotgun (WGS) entry which is preliminary data.</text>
</comment>
<evidence type="ECO:0000313" key="2">
    <source>
        <dbReference type="Proteomes" id="UP000240608"/>
    </source>
</evidence>
<dbReference type="EMBL" id="PYVU01000702">
    <property type="protein sequence ID" value="PTB89188.1"/>
    <property type="molecule type" value="Genomic_DNA"/>
</dbReference>